<accession>A0A6C0KAU0</accession>
<evidence type="ECO:0000313" key="2">
    <source>
        <dbReference type="EMBL" id="QHU14799.1"/>
    </source>
</evidence>
<dbReference type="AlphaFoldDB" id="A0A6C0KAU0"/>
<feature type="transmembrane region" description="Helical" evidence="1">
    <location>
        <begin position="6"/>
        <end position="25"/>
    </location>
</feature>
<organism evidence="2">
    <name type="scientific">viral metagenome</name>
    <dbReference type="NCBI Taxonomy" id="1070528"/>
    <lineage>
        <taxon>unclassified sequences</taxon>
        <taxon>metagenomes</taxon>
        <taxon>organismal metagenomes</taxon>
    </lineage>
</organism>
<protein>
    <submittedName>
        <fullName evidence="2">Uncharacterized protein</fullName>
    </submittedName>
</protein>
<proteinExistence type="predicted"/>
<name>A0A6C0KAU0_9ZZZZ</name>
<sequence length="235" mass="27769">MIEMLYYLAGVSVVGTIGFGLFYLYDERTATTIIEDFSWSAVRAYHRVNMETNNLRRYLETEFSEGKNSDIEEDEDESEEEEEKLVSFLGYNDDGSVYTTDELENNNYIDDESFNMMMLVKKEEDGRLFKRIHEKGEISTEVKFEKVTKPFLSVEVEQNNNRTAIHDKLKGFYINGNMLLDKIFLKWYLEEFYGMNLEDNYKIHIIDSNIEMHKIQYDQSVTIQAKEQLYSITQV</sequence>
<reference evidence="2" key="1">
    <citation type="journal article" date="2020" name="Nature">
        <title>Giant virus diversity and host interactions through global metagenomics.</title>
        <authorList>
            <person name="Schulz F."/>
            <person name="Roux S."/>
            <person name="Paez-Espino D."/>
            <person name="Jungbluth S."/>
            <person name="Walsh D.A."/>
            <person name="Denef V.J."/>
            <person name="McMahon K.D."/>
            <person name="Konstantinidis K.T."/>
            <person name="Eloe-Fadrosh E.A."/>
            <person name="Kyrpides N.C."/>
            <person name="Woyke T."/>
        </authorList>
    </citation>
    <scope>NUCLEOTIDE SEQUENCE</scope>
    <source>
        <strain evidence="2">GVMAG-S-1102244-55</strain>
    </source>
</reference>
<evidence type="ECO:0000256" key="1">
    <source>
        <dbReference type="SAM" id="Phobius"/>
    </source>
</evidence>
<keyword evidence="1" id="KW-0472">Membrane</keyword>
<dbReference type="EMBL" id="MN740847">
    <property type="protein sequence ID" value="QHU14799.1"/>
    <property type="molecule type" value="Genomic_DNA"/>
</dbReference>
<keyword evidence="1" id="KW-1133">Transmembrane helix</keyword>
<keyword evidence="1" id="KW-0812">Transmembrane</keyword>